<evidence type="ECO:0000313" key="12">
    <source>
        <dbReference type="Proteomes" id="UP000593567"/>
    </source>
</evidence>
<evidence type="ECO:0000259" key="10">
    <source>
        <dbReference type="Pfam" id="PF12719"/>
    </source>
</evidence>
<dbReference type="GO" id="GO:0007076">
    <property type="term" value="P:mitotic chromosome condensation"/>
    <property type="evidence" value="ECO:0007669"/>
    <property type="project" value="InterPro"/>
</dbReference>
<dbReference type="Gene3D" id="1.25.10.10">
    <property type="entry name" value="Leucine-rich Repeat Variant"/>
    <property type="match status" value="1"/>
</dbReference>
<keyword evidence="8" id="KW-0175">Coiled coil</keyword>
<dbReference type="OrthoDB" id="27187at2759"/>
<dbReference type="PANTHER" id="PTHR14418">
    <property type="entry name" value="CONDENSIN COMPLEX SUBUNIT 3-RELATED"/>
    <property type="match status" value="1"/>
</dbReference>
<reference evidence="11" key="1">
    <citation type="submission" date="2020-06" db="EMBL/GenBank/DDBJ databases">
        <title>Draft genome of Bugula neritina, a colonial animal packing powerful symbionts and potential medicines.</title>
        <authorList>
            <person name="Rayko M."/>
        </authorList>
    </citation>
    <scope>NUCLEOTIDE SEQUENCE [LARGE SCALE GENOMIC DNA]</scope>
    <source>
        <strain evidence="11">Kwan_BN1</strain>
    </source>
</reference>
<dbReference type="InterPro" id="IPR011989">
    <property type="entry name" value="ARM-like"/>
</dbReference>
<keyword evidence="5" id="KW-0498">Mitosis</keyword>
<evidence type="ECO:0000313" key="11">
    <source>
        <dbReference type="EMBL" id="KAF6026933.1"/>
    </source>
</evidence>
<organism evidence="11 12">
    <name type="scientific">Bugula neritina</name>
    <name type="common">Brown bryozoan</name>
    <name type="synonym">Sertularia neritina</name>
    <dbReference type="NCBI Taxonomy" id="10212"/>
    <lineage>
        <taxon>Eukaryota</taxon>
        <taxon>Metazoa</taxon>
        <taxon>Spiralia</taxon>
        <taxon>Lophotrochozoa</taxon>
        <taxon>Bryozoa</taxon>
        <taxon>Gymnolaemata</taxon>
        <taxon>Cheilostomatida</taxon>
        <taxon>Flustrina</taxon>
        <taxon>Buguloidea</taxon>
        <taxon>Bugulidae</taxon>
        <taxon>Bugula</taxon>
    </lineage>
</organism>
<comment type="caution">
    <text evidence="11">The sequence shown here is derived from an EMBL/GenBank/DDBJ whole genome shotgun (WGS) entry which is preliminary data.</text>
</comment>
<gene>
    <name evidence="11" type="ORF">EB796_014760</name>
</gene>
<proteinExistence type="inferred from homology"/>
<dbReference type="InterPro" id="IPR025977">
    <property type="entry name" value="Cnd3_C"/>
</dbReference>
<feature type="coiled-coil region" evidence="8">
    <location>
        <begin position="279"/>
        <end position="332"/>
    </location>
</feature>
<comment type="similarity">
    <text evidence="2">Belongs to the CND3 (condensin subunit 3) family.</text>
</comment>
<protein>
    <submittedName>
        <fullName evidence="11">NCAPG</fullName>
    </submittedName>
</protein>
<evidence type="ECO:0000256" key="9">
    <source>
        <dbReference type="SAM" id="MobiDB-lite"/>
    </source>
</evidence>
<evidence type="ECO:0000256" key="1">
    <source>
        <dbReference type="ARBA" id="ARBA00004286"/>
    </source>
</evidence>
<dbReference type="GO" id="GO:0000793">
    <property type="term" value="C:condensed chromosome"/>
    <property type="evidence" value="ECO:0007669"/>
    <property type="project" value="TreeGrafter"/>
</dbReference>
<dbReference type="EMBL" id="VXIV02002179">
    <property type="protein sequence ID" value="KAF6026933.1"/>
    <property type="molecule type" value="Genomic_DNA"/>
</dbReference>
<dbReference type="GO" id="GO:0005737">
    <property type="term" value="C:cytoplasm"/>
    <property type="evidence" value="ECO:0007669"/>
    <property type="project" value="TreeGrafter"/>
</dbReference>
<evidence type="ECO:0000256" key="8">
    <source>
        <dbReference type="SAM" id="Coils"/>
    </source>
</evidence>
<name>A0A7J7JM33_BUGNE</name>
<evidence type="ECO:0000256" key="4">
    <source>
        <dbReference type="ARBA" id="ARBA00022618"/>
    </source>
</evidence>
<feature type="domain" description="Nuclear condensin complex subunit 3 C-terminal" evidence="10">
    <location>
        <begin position="353"/>
        <end position="681"/>
    </location>
</feature>
<dbReference type="InterPro" id="IPR027165">
    <property type="entry name" value="CND3"/>
</dbReference>
<dbReference type="Pfam" id="PF12719">
    <property type="entry name" value="Cnd3"/>
    <property type="match status" value="1"/>
</dbReference>
<dbReference type="InterPro" id="IPR016024">
    <property type="entry name" value="ARM-type_fold"/>
</dbReference>
<evidence type="ECO:0000256" key="2">
    <source>
        <dbReference type="ARBA" id="ARBA00006533"/>
    </source>
</evidence>
<dbReference type="SUPFAM" id="SSF48371">
    <property type="entry name" value="ARM repeat"/>
    <property type="match status" value="1"/>
</dbReference>
<evidence type="ECO:0000256" key="3">
    <source>
        <dbReference type="ARBA" id="ARBA00022454"/>
    </source>
</evidence>
<evidence type="ECO:0000256" key="7">
    <source>
        <dbReference type="ARBA" id="ARBA00023306"/>
    </source>
</evidence>
<dbReference type="GO" id="GO:0000796">
    <property type="term" value="C:condensin complex"/>
    <property type="evidence" value="ECO:0007669"/>
    <property type="project" value="InterPro"/>
</dbReference>
<evidence type="ECO:0000256" key="5">
    <source>
        <dbReference type="ARBA" id="ARBA00022776"/>
    </source>
</evidence>
<feature type="region of interest" description="Disordered" evidence="9">
    <location>
        <begin position="453"/>
        <end position="506"/>
    </location>
</feature>
<dbReference type="AlphaFoldDB" id="A0A7J7JM33"/>
<keyword evidence="12" id="KW-1185">Reference proteome</keyword>
<dbReference type="PANTHER" id="PTHR14418:SF5">
    <property type="entry name" value="CONDENSIN COMPLEX SUBUNIT 3"/>
    <property type="match status" value="1"/>
</dbReference>
<keyword evidence="7" id="KW-0131">Cell cycle</keyword>
<feature type="compositionally biased region" description="Acidic residues" evidence="9">
    <location>
        <begin position="470"/>
        <end position="485"/>
    </location>
</feature>
<dbReference type="GO" id="GO:0051301">
    <property type="term" value="P:cell division"/>
    <property type="evidence" value="ECO:0007669"/>
    <property type="project" value="UniProtKB-KW"/>
</dbReference>
<keyword evidence="6" id="KW-0226">DNA condensation</keyword>
<dbReference type="Proteomes" id="UP000593567">
    <property type="component" value="Unassembled WGS sequence"/>
</dbReference>
<comment type="subcellular location">
    <subcellularLocation>
        <location evidence="1">Chromosome</location>
    </subcellularLocation>
</comment>
<accession>A0A7J7JM33</accession>
<keyword evidence="3" id="KW-0158">Chromosome</keyword>
<evidence type="ECO:0000256" key="6">
    <source>
        <dbReference type="ARBA" id="ARBA00023067"/>
    </source>
</evidence>
<keyword evidence="4" id="KW-0132">Cell division</keyword>
<sequence>MIDGKGDLNEDFIHFMKYVMVENKPEPTVERLVRFIAKTIAKAGNDKQMFGLFKDTMDFLLKSHEANHKAIRYRVCQIIALTVDYIGNGELDNDLCDDIIKCMHARLSDKIPSKVCADKLLQAWLTHYQANVLDLLGGLDTMSSGEICERSVNHIISKVSVEEILDGFDLLDEKLAATLSSDESKYEEKATTEYIIQQLIQCIQYLDISDPVSRSSVLALCKNLLSNDNLSLSLAPHLMHCLEQVLRVPQERVAEVATIISDIQMPNVTEEVPVDPDTLHQLKYKLAKVRMNLNELSELMAEAVAQQDFASAAQVKEKIEILEESKKALTEEMTPKPVTVPAETRTDAATTLKCLTIFVELMTSGDMCTMTDTIRSYMEELVIPSIPHSCPAIRKQAIKALGLCALCDQEVARKFLPIFLQICQLDDEAIKVSAIESLFDIIMVHGLECFQEKDTKSGSAPDEPEKLDNSDSDEVEEGGDREDVDPPPGNDVFTKEGDTSTDSTESQVYRSANDLIQMLVNFLEDDSSTIRTLCAEGLSKLLLTARIVSSKLLSRLVILWYNPVTEEDVRLRHCLGVFFPVYAFSSRDNQVQVEEAFIPTLQVIFDAPATSPLSDIDESNVVELLVQLTDPTQVKKVADQSALSGMTSHDSLAVKICNEIIERDNMYGVVVLAKALTMLQLSQDNELLARDLSNLSIQLSQVVKDKVSLKSIDKFKVKVDELKSKHVSIDSTADDNVGVEVAAKETTGEIDAAAEEIDSTVLDTTSLATSKLKRSAANTARSRINGSLDTMSSKYALQMEYNFGTGEILQQCNFDKTRIVIDY</sequence>